<reference evidence="3" key="2">
    <citation type="journal article" date="2020" name="Microorganisms">
        <title>Osmotic Adaptation and Compatible Solute Biosynthesis of Phototrophic Bacteria as Revealed from Genome Analyses.</title>
        <authorList>
            <person name="Imhoff J.F."/>
            <person name="Rahn T."/>
            <person name="Kunzel S."/>
            <person name="Keller A."/>
            <person name="Neulinger S.C."/>
        </authorList>
    </citation>
    <scope>NUCLEOTIDE SEQUENCE</scope>
    <source>
        <strain evidence="3">DSM 9154</strain>
    </source>
</reference>
<dbReference type="SUPFAM" id="SSF51905">
    <property type="entry name" value="FAD/NAD(P)-binding domain"/>
    <property type="match status" value="1"/>
</dbReference>
<dbReference type="InterPro" id="IPR006076">
    <property type="entry name" value="FAD-dep_OxRdtase"/>
</dbReference>
<organism evidence="3 4">
    <name type="scientific">Rhodovibrio salinarum</name>
    <dbReference type="NCBI Taxonomy" id="1087"/>
    <lineage>
        <taxon>Bacteria</taxon>
        <taxon>Pseudomonadati</taxon>
        <taxon>Pseudomonadota</taxon>
        <taxon>Alphaproteobacteria</taxon>
        <taxon>Rhodospirillales</taxon>
        <taxon>Rhodovibrionaceae</taxon>
        <taxon>Rhodovibrio</taxon>
    </lineage>
</organism>
<keyword evidence="1" id="KW-0560">Oxidoreductase</keyword>
<accession>A0A934V373</accession>
<dbReference type="EMBL" id="NRRE01000034">
    <property type="protein sequence ID" value="MBK1699149.1"/>
    <property type="molecule type" value="Genomic_DNA"/>
</dbReference>
<gene>
    <name evidence="3" type="ORF">CKO21_18040</name>
</gene>
<dbReference type="Gene3D" id="3.50.50.60">
    <property type="entry name" value="FAD/NAD(P)-binding domain"/>
    <property type="match status" value="1"/>
</dbReference>
<dbReference type="PANTHER" id="PTHR13847">
    <property type="entry name" value="SARCOSINE DEHYDROGENASE-RELATED"/>
    <property type="match status" value="1"/>
</dbReference>
<evidence type="ECO:0000313" key="4">
    <source>
        <dbReference type="Proteomes" id="UP000778970"/>
    </source>
</evidence>
<feature type="domain" description="FAD dependent oxidoreductase" evidence="2">
    <location>
        <begin position="27"/>
        <end position="383"/>
    </location>
</feature>
<proteinExistence type="predicted"/>
<comment type="caution">
    <text evidence="3">The sequence shown here is derived from an EMBL/GenBank/DDBJ whole genome shotgun (WGS) entry which is preliminary data.</text>
</comment>
<keyword evidence="4" id="KW-1185">Reference proteome</keyword>
<dbReference type="Gene3D" id="3.30.9.10">
    <property type="entry name" value="D-Amino Acid Oxidase, subunit A, domain 2"/>
    <property type="match status" value="1"/>
</dbReference>
<evidence type="ECO:0000256" key="1">
    <source>
        <dbReference type="ARBA" id="ARBA00023002"/>
    </source>
</evidence>
<reference evidence="3" key="1">
    <citation type="submission" date="2017-08" db="EMBL/GenBank/DDBJ databases">
        <authorList>
            <person name="Imhoff J.F."/>
            <person name="Rahn T."/>
            <person name="Kuenzel S."/>
            <person name="Neulinger S.C."/>
        </authorList>
    </citation>
    <scope>NUCLEOTIDE SEQUENCE</scope>
    <source>
        <strain evidence="3">DSM 9154</strain>
    </source>
</reference>
<dbReference type="GO" id="GO:0005737">
    <property type="term" value="C:cytoplasm"/>
    <property type="evidence" value="ECO:0007669"/>
    <property type="project" value="TreeGrafter"/>
</dbReference>
<dbReference type="Pfam" id="PF01266">
    <property type="entry name" value="DAO"/>
    <property type="match status" value="1"/>
</dbReference>
<evidence type="ECO:0000259" key="2">
    <source>
        <dbReference type="Pfam" id="PF01266"/>
    </source>
</evidence>
<name>A0A934V373_9PROT</name>
<sequence length="425" mass="45751">MKLTPYWRDTAPRFTGAVPGPVEGRFDVAIVGGGFTGLSAARALAKAGVSTVLLEAHDVGHGGSGRNGGHLNNGLAHSYLAAKTELGAERAKALYQAFDRSVDLIESIVAEEQIDCAFRRSGKLKLASKAGHFDALKRNFEAVHQEVDPDTDLLSAEDLRTEVGSGGFHGAMLSRKAGMMHMGRYVTGLAEAAVRHGASIYENAPVTDRKRENGGWRLTTPRGELVAERVILATNAYTHGPFSYFRRRLVPVGSFVVATRPLSEAEAARTLPGDRTCVTTKNIGNYFRLSPDRRLIFGGRARFSATSDADSESRSGAILQAGLGEIFPHLAGIEIDYCWGGLVGMTRDRYPRAGEADGVAYAMGYSGHGAQFSSLMGTMLADMALGRAPENPLAGLDWPAIPGHFGKPWFLPAVGLYYRLLDRLR</sequence>
<protein>
    <submittedName>
        <fullName evidence="3">FAD-binding oxidoreductase</fullName>
    </submittedName>
</protein>
<dbReference type="Proteomes" id="UP000778970">
    <property type="component" value="Unassembled WGS sequence"/>
</dbReference>
<dbReference type="GO" id="GO:0016491">
    <property type="term" value="F:oxidoreductase activity"/>
    <property type="evidence" value="ECO:0007669"/>
    <property type="project" value="UniProtKB-KW"/>
</dbReference>
<evidence type="ECO:0000313" key="3">
    <source>
        <dbReference type="EMBL" id="MBK1699149.1"/>
    </source>
</evidence>
<dbReference type="AlphaFoldDB" id="A0A934V373"/>
<dbReference type="InterPro" id="IPR036188">
    <property type="entry name" value="FAD/NAD-bd_sf"/>
</dbReference>
<dbReference type="PANTHER" id="PTHR13847:SF281">
    <property type="entry name" value="FAD DEPENDENT OXIDOREDUCTASE DOMAIN-CONTAINING PROTEIN"/>
    <property type="match status" value="1"/>
</dbReference>